<gene>
    <name evidence="3" type="ORF">LSINAPIS_LOCUS10036</name>
</gene>
<evidence type="ECO:0000313" key="4">
    <source>
        <dbReference type="Proteomes" id="UP000324832"/>
    </source>
</evidence>
<dbReference type="GO" id="GO:0006396">
    <property type="term" value="P:RNA processing"/>
    <property type="evidence" value="ECO:0007669"/>
    <property type="project" value="InterPro"/>
</dbReference>
<proteinExistence type="predicted"/>
<dbReference type="PANTHER" id="PTHR11096">
    <property type="entry name" value="RNA 3' TERMINAL PHOSPHATE CYCLASE"/>
    <property type="match status" value="1"/>
</dbReference>
<dbReference type="Gene3D" id="3.65.10.20">
    <property type="entry name" value="RNA 3'-terminal phosphate cyclase domain"/>
    <property type="match status" value="1"/>
</dbReference>
<reference evidence="3 4" key="1">
    <citation type="submission" date="2017-07" db="EMBL/GenBank/DDBJ databases">
        <authorList>
            <person name="Talla V."/>
            <person name="Backstrom N."/>
        </authorList>
    </citation>
    <scope>NUCLEOTIDE SEQUENCE [LARGE SCALE GENOMIC DNA]</scope>
</reference>
<dbReference type="InterPro" id="IPR037136">
    <property type="entry name" value="RNA3'_phos_cyclase_dom_sf"/>
</dbReference>
<dbReference type="EMBL" id="FZQP02003967">
    <property type="protein sequence ID" value="VVC99094.1"/>
    <property type="molecule type" value="Genomic_DNA"/>
</dbReference>
<sequence length="183" mass="19709">MSQILCIDGSVLEGGGQILRMSVSLSAILRIPIRVTNIRANRSKPDMCKAKVKGDFIGSKEIELIPGAITGGLYEVDIGTAGSISLLLQVALPCALFADSPVTLVLRGGTNVQMAPQIDYMEHVFRKLLNHFGADFNLQIIRRGYKSGELDAQRGDDNQGGSTGHTWLGFRIGKVNLRANTVA</sequence>
<dbReference type="SUPFAM" id="SSF55205">
    <property type="entry name" value="EPT/RTPC-like"/>
    <property type="match status" value="1"/>
</dbReference>
<keyword evidence="4" id="KW-1185">Reference proteome</keyword>
<name>A0A5E4QMD6_9NEOP</name>
<evidence type="ECO:0000256" key="1">
    <source>
        <dbReference type="ARBA" id="ARBA00021428"/>
    </source>
</evidence>
<dbReference type="Proteomes" id="UP000324832">
    <property type="component" value="Unassembled WGS sequence"/>
</dbReference>
<dbReference type="AlphaFoldDB" id="A0A5E4QMD6"/>
<dbReference type="GO" id="GO:0003963">
    <property type="term" value="F:RNA-3'-phosphate cyclase activity"/>
    <property type="evidence" value="ECO:0007669"/>
    <property type="project" value="TreeGrafter"/>
</dbReference>
<protein>
    <recommendedName>
        <fullName evidence="1">RNA 3'-terminal phosphate cyclase</fullName>
    </recommendedName>
</protein>
<organism evidence="3 4">
    <name type="scientific">Leptidea sinapis</name>
    <dbReference type="NCBI Taxonomy" id="189913"/>
    <lineage>
        <taxon>Eukaryota</taxon>
        <taxon>Metazoa</taxon>
        <taxon>Ecdysozoa</taxon>
        <taxon>Arthropoda</taxon>
        <taxon>Hexapoda</taxon>
        <taxon>Insecta</taxon>
        <taxon>Pterygota</taxon>
        <taxon>Neoptera</taxon>
        <taxon>Endopterygota</taxon>
        <taxon>Lepidoptera</taxon>
        <taxon>Glossata</taxon>
        <taxon>Ditrysia</taxon>
        <taxon>Papilionoidea</taxon>
        <taxon>Pieridae</taxon>
        <taxon>Dismorphiinae</taxon>
        <taxon>Leptidea</taxon>
    </lineage>
</organism>
<dbReference type="GO" id="GO:0005634">
    <property type="term" value="C:nucleus"/>
    <property type="evidence" value="ECO:0007669"/>
    <property type="project" value="TreeGrafter"/>
</dbReference>
<dbReference type="InterPro" id="IPR000228">
    <property type="entry name" value="RNA3'_term_phos_cyc"/>
</dbReference>
<dbReference type="PANTHER" id="PTHR11096:SF0">
    <property type="entry name" value="RNA 3'-TERMINAL PHOSPHATE CYCLASE"/>
    <property type="match status" value="1"/>
</dbReference>
<dbReference type="Pfam" id="PF01137">
    <property type="entry name" value="RTC"/>
    <property type="match status" value="1"/>
</dbReference>
<dbReference type="InterPro" id="IPR023797">
    <property type="entry name" value="RNA3'_phos_cyclase_dom"/>
</dbReference>
<feature type="domain" description="RNA 3'-terminal phosphate cyclase" evidence="2">
    <location>
        <begin position="12"/>
        <end position="146"/>
    </location>
</feature>
<dbReference type="InterPro" id="IPR013792">
    <property type="entry name" value="RNA3'P_cycl/enolpyr_Trfase_a/b"/>
</dbReference>
<evidence type="ECO:0000259" key="2">
    <source>
        <dbReference type="Pfam" id="PF01137"/>
    </source>
</evidence>
<evidence type="ECO:0000313" key="3">
    <source>
        <dbReference type="EMBL" id="VVC99094.1"/>
    </source>
</evidence>
<accession>A0A5E4QMD6</accession>